<dbReference type="InterPro" id="IPR002491">
    <property type="entry name" value="ABC_transptr_periplasmic_BD"/>
</dbReference>
<evidence type="ECO:0000256" key="4">
    <source>
        <dbReference type="SAM" id="MobiDB-lite"/>
    </source>
</evidence>
<feature type="compositionally biased region" description="Acidic residues" evidence="4">
    <location>
        <begin position="44"/>
        <end position="53"/>
    </location>
</feature>
<dbReference type="Pfam" id="PF01497">
    <property type="entry name" value="Peripla_BP_2"/>
    <property type="match status" value="1"/>
</dbReference>
<organism evidence="6 7">
    <name type="scientific">Halorubrum salipaludis</name>
    <dbReference type="NCBI Taxonomy" id="2032630"/>
    <lineage>
        <taxon>Archaea</taxon>
        <taxon>Methanobacteriati</taxon>
        <taxon>Methanobacteriota</taxon>
        <taxon>Stenosarchaea group</taxon>
        <taxon>Halobacteria</taxon>
        <taxon>Halobacteriales</taxon>
        <taxon>Haloferacaceae</taxon>
        <taxon>Halorubrum</taxon>
    </lineage>
</organism>
<dbReference type="PROSITE" id="PS50983">
    <property type="entry name" value="FE_B12_PBP"/>
    <property type="match status" value="1"/>
</dbReference>
<keyword evidence="3" id="KW-0732">Signal</keyword>
<dbReference type="PANTHER" id="PTHR30532:SF1">
    <property type="entry name" value="IRON(3+)-HYDROXAMATE-BINDING PROTEIN FHUD"/>
    <property type="match status" value="1"/>
</dbReference>
<dbReference type="PROSITE" id="PS51318">
    <property type="entry name" value="TAT"/>
    <property type="match status" value="1"/>
</dbReference>
<protein>
    <submittedName>
        <fullName evidence="6">Fe3+-hydroxamate ABC transporter substrate-binding protein</fullName>
    </submittedName>
</protein>
<gene>
    <name evidence="6" type="ORF">CK500_05580</name>
</gene>
<dbReference type="RefSeq" id="WP_095636272.1">
    <property type="nucleotide sequence ID" value="NZ_NSKC01000003.1"/>
</dbReference>
<reference evidence="6 7" key="1">
    <citation type="submission" date="2017-08" db="EMBL/GenBank/DDBJ databases">
        <title>The strain WRN001 was isolated from Binhai saline alkaline soil, Tianjin, China.</title>
        <authorList>
            <person name="Liu D."/>
            <person name="Zhang G."/>
        </authorList>
    </citation>
    <scope>NUCLEOTIDE SEQUENCE [LARGE SCALE GENOMIC DNA]</scope>
    <source>
        <strain evidence="6 7">WN019</strain>
    </source>
</reference>
<dbReference type="OrthoDB" id="304381at2157"/>
<dbReference type="InterPro" id="IPR051313">
    <property type="entry name" value="Bact_iron-sidero_bind"/>
</dbReference>
<dbReference type="AlphaFoldDB" id="A0A2A2FEM8"/>
<evidence type="ECO:0000256" key="1">
    <source>
        <dbReference type="ARBA" id="ARBA00004196"/>
    </source>
</evidence>
<keyword evidence="2" id="KW-0813">Transport</keyword>
<feature type="region of interest" description="Disordered" evidence="4">
    <location>
        <begin position="34"/>
        <end position="74"/>
    </location>
</feature>
<comment type="caution">
    <text evidence="6">The sequence shown here is derived from an EMBL/GenBank/DDBJ whole genome shotgun (WGS) entry which is preliminary data.</text>
</comment>
<feature type="domain" description="Fe/B12 periplasmic-binding" evidence="5">
    <location>
        <begin position="94"/>
        <end position="390"/>
    </location>
</feature>
<proteinExistence type="predicted"/>
<dbReference type="InterPro" id="IPR006311">
    <property type="entry name" value="TAT_signal"/>
</dbReference>
<evidence type="ECO:0000313" key="6">
    <source>
        <dbReference type="EMBL" id="PAU83906.1"/>
    </source>
</evidence>
<feature type="compositionally biased region" description="Low complexity" evidence="4">
    <location>
        <begin position="54"/>
        <end position="63"/>
    </location>
</feature>
<dbReference type="PROSITE" id="PS51257">
    <property type="entry name" value="PROKAR_LIPOPROTEIN"/>
    <property type="match status" value="1"/>
</dbReference>
<evidence type="ECO:0000256" key="2">
    <source>
        <dbReference type="ARBA" id="ARBA00022448"/>
    </source>
</evidence>
<dbReference type="Proteomes" id="UP000218083">
    <property type="component" value="Unassembled WGS sequence"/>
</dbReference>
<keyword evidence="7" id="KW-1185">Reference proteome</keyword>
<dbReference type="EMBL" id="NSKC01000003">
    <property type="protein sequence ID" value="PAU83906.1"/>
    <property type="molecule type" value="Genomic_DNA"/>
</dbReference>
<accession>A0A2A2FEM8</accession>
<evidence type="ECO:0000256" key="3">
    <source>
        <dbReference type="ARBA" id="ARBA00022729"/>
    </source>
</evidence>
<dbReference type="Gene3D" id="3.40.50.1980">
    <property type="entry name" value="Nitrogenase molybdenum iron protein domain"/>
    <property type="match status" value="2"/>
</dbReference>
<dbReference type="PANTHER" id="PTHR30532">
    <property type="entry name" value="IRON III DICITRATE-BINDING PERIPLASMIC PROTEIN"/>
    <property type="match status" value="1"/>
</dbReference>
<comment type="subcellular location">
    <subcellularLocation>
        <location evidence="1">Cell envelope</location>
    </subcellularLocation>
</comment>
<dbReference type="SUPFAM" id="SSF53807">
    <property type="entry name" value="Helical backbone' metal receptor"/>
    <property type="match status" value="1"/>
</dbReference>
<feature type="compositionally biased region" description="Gly residues" evidence="4">
    <location>
        <begin position="34"/>
        <end position="43"/>
    </location>
</feature>
<name>A0A2A2FEM8_9EURY</name>
<evidence type="ECO:0000259" key="5">
    <source>
        <dbReference type="PROSITE" id="PS50983"/>
    </source>
</evidence>
<evidence type="ECO:0000313" key="7">
    <source>
        <dbReference type="Proteomes" id="UP000218083"/>
    </source>
</evidence>
<sequence>MSRDDAEPGKPTRRSILTYGGTAALGGLLAGCTGGAESGTGAGEDGEAGDDGGAEAASTTATESDSESEGSDEFPYTAAMEPVGEVTFEAVPERWVAYDGGFADMAVALGKADGLAGVGNASRYYTYVYDELPGVDVDRSQIEAYPEVRTKEEFYEIDADIHLYDPQMLVNWFDWGEDDVAEIRDNVAPFFGNLIFRRSDGWHDYRYYTLYEAFERVAAAFDERERYEAFAELHESFIADVQARLPSADDRPSVFLTFEGTDEPETFSPYRLVDKGTSKKQWLDLGVNDALAGTDVENLSTTNRGELDYENLLEVDPDVILVRGHERKSAAEFRDTVLAYMESHPVGSELTAVQNGRVYRGGYLYQGPIHNLFLTERAAKQIYPEEFGPVTGDERLFDRQRVADIINGEL</sequence>